<reference evidence="7 8" key="1">
    <citation type="submission" date="2018-01" db="EMBL/GenBank/DDBJ databases">
        <title>Complete genome sequence of Flavivirga eckloniae ECD14 isolated from seaweed Ecklonia cava.</title>
        <authorList>
            <person name="Lee J.H."/>
            <person name="Baik K.S."/>
            <person name="Seong C.N."/>
        </authorList>
    </citation>
    <scope>NUCLEOTIDE SEQUENCE [LARGE SCALE GENOMIC DNA]</scope>
    <source>
        <strain evidence="7 8">ECD14</strain>
    </source>
</reference>
<keyword evidence="8" id="KW-1185">Reference proteome</keyword>
<feature type="domain" description="RNA polymerase sigma-70 region 2" evidence="5">
    <location>
        <begin position="28"/>
        <end position="83"/>
    </location>
</feature>
<dbReference type="NCBIfam" id="TIGR02937">
    <property type="entry name" value="sigma70-ECF"/>
    <property type="match status" value="1"/>
</dbReference>
<dbReference type="InterPro" id="IPR014284">
    <property type="entry name" value="RNA_pol_sigma-70_dom"/>
</dbReference>
<dbReference type="GO" id="GO:0003677">
    <property type="term" value="F:DNA binding"/>
    <property type="evidence" value="ECO:0007669"/>
    <property type="project" value="InterPro"/>
</dbReference>
<evidence type="ECO:0000259" key="6">
    <source>
        <dbReference type="Pfam" id="PF08281"/>
    </source>
</evidence>
<evidence type="ECO:0000256" key="1">
    <source>
        <dbReference type="ARBA" id="ARBA00010641"/>
    </source>
</evidence>
<keyword evidence="2" id="KW-0805">Transcription regulation</keyword>
<evidence type="ECO:0000313" key="7">
    <source>
        <dbReference type="EMBL" id="AUP81188.1"/>
    </source>
</evidence>
<dbReference type="PANTHER" id="PTHR43133">
    <property type="entry name" value="RNA POLYMERASE ECF-TYPE SIGMA FACTO"/>
    <property type="match status" value="1"/>
</dbReference>
<keyword evidence="4" id="KW-0804">Transcription</keyword>
<dbReference type="InterPro" id="IPR007627">
    <property type="entry name" value="RNA_pol_sigma70_r2"/>
</dbReference>
<dbReference type="RefSeq" id="WP_102757831.1">
    <property type="nucleotide sequence ID" value="NZ_CP025791.1"/>
</dbReference>
<protein>
    <recommendedName>
        <fullName evidence="9">RNA polymerase sigma-70 factor</fullName>
    </recommendedName>
</protein>
<dbReference type="KEGG" id="fek:C1H87_21715"/>
<dbReference type="Proteomes" id="UP000235826">
    <property type="component" value="Chromosome"/>
</dbReference>
<dbReference type="Pfam" id="PF04542">
    <property type="entry name" value="Sigma70_r2"/>
    <property type="match status" value="1"/>
</dbReference>
<gene>
    <name evidence="7" type="ORF">C1H87_21715</name>
</gene>
<dbReference type="Gene3D" id="1.10.1740.10">
    <property type="match status" value="1"/>
</dbReference>
<name>A0A2K9PWH3_9FLAO</name>
<dbReference type="AlphaFoldDB" id="A0A2K9PWH3"/>
<evidence type="ECO:0000259" key="5">
    <source>
        <dbReference type="Pfam" id="PF04542"/>
    </source>
</evidence>
<dbReference type="InterPro" id="IPR036388">
    <property type="entry name" value="WH-like_DNA-bd_sf"/>
</dbReference>
<dbReference type="Pfam" id="PF08281">
    <property type="entry name" value="Sigma70_r4_2"/>
    <property type="match status" value="1"/>
</dbReference>
<accession>A0A2K9PWH3</accession>
<evidence type="ECO:0000256" key="2">
    <source>
        <dbReference type="ARBA" id="ARBA00023015"/>
    </source>
</evidence>
<dbReference type="SUPFAM" id="SSF88659">
    <property type="entry name" value="Sigma3 and sigma4 domains of RNA polymerase sigma factors"/>
    <property type="match status" value="1"/>
</dbReference>
<dbReference type="OrthoDB" id="9772248at2"/>
<dbReference type="EMBL" id="CP025791">
    <property type="protein sequence ID" value="AUP81188.1"/>
    <property type="molecule type" value="Genomic_DNA"/>
</dbReference>
<evidence type="ECO:0000313" key="8">
    <source>
        <dbReference type="Proteomes" id="UP000235826"/>
    </source>
</evidence>
<evidence type="ECO:0000256" key="4">
    <source>
        <dbReference type="ARBA" id="ARBA00023163"/>
    </source>
</evidence>
<dbReference type="InterPro" id="IPR039425">
    <property type="entry name" value="RNA_pol_sigma-70-like"/>
</dbReference>
<feature type="domain" description="RNA polymerase sigma factor 70 region 4 type 2" evidence="6">
    <location>
        <begin position="111"/>
        <end position="160"/>
    </location>
</feature>
<dbReference type="InterPro" id="IPR013325">
    <property type="entry name" value="RNA_pol_sigma_r2"/>
</dbReference>
<proteinExistence type="inferred from homology"/>
<comment type="similarity">
    <text evidence="1">Belongs to the sigma-70 factor family. ECF subfamily.</text>
</comment>
<evidence type="ECO:0008006" key="9">
    <source>
        <dbReference type="Google" id="ProtNLM"/>
    </source>
</evidence>
<dbReference type="InterPro" id="IPR013249">
    <property type="entry name" value="RNA_pol_sigma70_r4_t2"/>
</dbReference>
<sequence>MLNNIIEAGLNPQIETMFLKHYKEWCLLSYSYMEDMSEAEDMVQDVFVKILKRKKATRILDLKNYISMAVRNTCLKRIQRTKKTERIKDYSLAALSPSHEEFLIDIENRTKIENALNVLPTQSKRVFELCVLEGAKYKSAADVLGISINTVKFHLKKSFKILRFTLQSAYI</sequence>
<dbReference type="InterPro" id="IPR013324">
    <property type="entry name" value="RNA_pol_sigma_r3/r4-like"/>
</dbReference>
<dbReference type="Gene3D" id="1.10.10.10">
    <property type="entry name" value="Winged helix-like DNA-binding domain superfamily/Winged helix DNA-binding domain"/>
    <property type="match status" value="1"/>
</dbReference>
<dbReference type="GO" id="GO:0016987">
    <property type="term" value="F:sigma factor activity"/>
    <property type="evidence" value="ECO:0007669"/>
    <property type="project" value="UniProtKB-KW"/>
</dbReference>
<organism evidence="7 8">
    <name type="scientific">Flavivirga eckloniae</name>
    <dbReference type="NCBI Taxonomy" id="1803846"/>
    <lineage>
        <taxon>Bacteria</taxon>
        <taxon>Pseudomonadati</taxon>
        <taxon>Bacteroidota</taxon>
        <taxon>Flavobacteriia</taxon>
        <taxon>Flavobacteriales</taxon>
        <taxon>Flavobacteriaceae</taxon>
        <taxon>Flavivirga</taxon>
    </lineage>
</organism>
<evidence type="ECO:0000256" key="3">
    <source>
        <dbReference type="ARBA" id="ARBA00023082"/>
    </source>
</evidence>
<keyword evidence="3" id="KW-0731">Sigma factor</keyword>
<dbReference type="GO" id="GO:0006352">
    <property type="term" value="P:DNA-templated transcription initiation"/>
    <property type="evidence" value="ECO:0007669"/>
    <property type="project" value="InterPro"/>
</dbReference>
<dbReference type="SUPFAM" id="SSF88946">
    <property type="entry name" value="Sigma2 domain of RNA polymerase sigma factors"/>
    <property type="match status" value="1"/>
</dbReference>
<dbReference type="PANTHER" id="PTHR43133:SF46">
    <property type="entry name" value="RNA POLYMERASE SIGMA-70 FACTOR ECF SUBFAMILY"/>
    <property type="match status" value="1"/>
</dbReference>